<accession>A0A160V5Z7</accession>
<evidence type="ECO:0000256" key="1">
    <source>
        <dbReference type="ARBA" id="ARBA00001933"/>
    </source>
</evidence>
<protein>
    <submittedName>
        <fullName evidence="8">Aspartate aminotransferase (AspB-4)</fullName>
        <ecNumber evidence="8">2.6.1.1</ecNumber>
    </submittedName>
</protein>
<comment type="similarity">
    <text evidence="2">Belongs to the class-I pyridoxal-phosphate-dependent aminotransferase family.</text>
</comment>
<dbReference type="FunFam" id="3.40.640.10:FF:000053">
    <property type="entry name" value="Aminotransferase, class I"/>
    <property type="match status" value="1"/>
</dbReference>
<sequence length="397" mass="43694">MADQFNYDSLFSANSIEAPPGNVRHSKYDFAVAYPDPENLPLDELIDALKTGFANEGRDIAYYSDASGYKELRELVAEKLARERNMTVDAEDMVLTSGSGEAIGMLIQALTDPGDVVLVEEFVYLGTLNQLKRYGADVVGVQCDDDGLIPEDLDTVIKEQVAKGKKVKYLYTIPAFQNPMGWTMSLERRKQVLEVTGKHGIPIFEDDCYADLRFEGEEVTSFHSLDDTGRVIYAGSFSKIIAPGMRMGYLVAPKSVISRAWSFKSGGAVSHFTALTIAELMKSGLKNHIEVQNRALAAKRDAMVAALGENFGSSVTWSVPEGGLYCWIKFPEGTDLAAVQEEIFHEGVSYYNGSQFSPTGEGSNYVRLCFGHPDVQTIHDGVAEFARILDQKKVFPG</sequence>
<keyword evidence="5 8" id="KW-0808">Transferase</keyword>
<evidence type="ECO:0000256" key="3">
    <source>
        <dbReference type="ARBA" id="ARBA00011738"/>
    </source>
</evidence>
<dbReference type="EC" id="2.6.1.1" evidence="8"/>
<dbReference type="InterPro" id="IPR015421">
    <property type="entry name" value="PyrdxlP-dep_Trfase_major"/>
</dbReference>
<keyword evidence="4 8" id="KW-0032">Aminotransferase</keyword>
<dbReference type="SUPFAM" id="SSF53383">
    <property type="entry name" value="PLP-dependent transferases"/>
    <property type="match status" value="1"/>
</dbReference>
<reference evidence="8" key="1">
    <citation type="submission" date="2015-10" db="EMBL/GenBank/DDBJ databases">
        <authorList>
            <person name="Gilbert D.G."/>
        </authorList>
    </citation>
    <scope>NUCLEOTIDE SEQUENCE</scope>
</reference>
<dbReference type="Gene3D" id="3.90.1150.10">
    <property type="entry name" value="Aspartate Aminotransferase, domain 1"/>
    <property type="match status" value="1"/>
</dbReference>
<dbReference type="Gene3D" id="3.40.640.10">
    <property type="entry name" value="Type I PLP-dependent aspartate aminotransferase-like (Major domain)"/>
    <property type="match status" value="1"/>
</dbReference>
<dbReference type="InterPro" id="IPR004839">
    <property type="entry name" value="Aminotransferase_I/II_large"/>
</dbReference>
<feature type="domain" description="Aminotransferase class I/classII large" evidence="7">
    <location>
        <begin position="34"/>
        <end position="375"/>
    </location>
</feature>
<proteinExistence type="inferred from homology"/>
<dbReference type="PANTHER" id="PTHR42790">
    <property type="entry name" value="AMINOTRANSFERASE"/>
    <property type="match status" value="1"/>
</dbReference>
<evidence type="ECO:0000313" key="8">
    <source>
        <dbReference type="EMBL" id="CUV01154.1"/>
    </source>
</evidence>
<evidence type="ECO:0000256" key="6">
    <source>
        <dbReference type="ARBA" id="ARBA00022898"/>
    </source>
</evidence>
<dbReference type="InterPro" id="IPR015422">
    <property type="entry name" value="PyrdxlP-dep_Trfase_small"/>
</dbReference>
<dbReference type="Pfam" id="PF00155">
    <property type="entry name" value="Aminotran_1_2"/>
    <property type="match status" value="1"/>
</dbReference>
<name>A0A160V5Z7_9ZZZZ</name>
<organism evidence="8">
    <name type="scientific">hydrothermal vent metagenome</name>
    <dbReference type="NCBI Taxonomy" id="652676"/>
    <lineage>
        <taxon>unclassified sequences</taxon>
        <taxon>metagenomes</taxon>
        <taxon>ecological metagenomes</taxon>
    </lineage>
</organism>
<dbReference type="EMBL" id="FAXA01000015">
    <property type="protein sequence ID" value="CUV01154.1"/>
    <property type="molecule type" value="Genomic_DNA"/>
</dbReference>
<dbReference type="CDD" id="cd00609">
    <property type="entry name" value="AAT_like"/>
    <property type="match status" value="1"/>
</dbReference>
<dbReference type="GO" id="GO:1901605">
    <property type="term" value="P:alpha-amino acid metabolic process"/>
    <property type="evidence" value="ECO:0007669"/>
    <property type="project" value="TreeGrafter"/>
</dbReference>
<evidence type="ECO:0000256" key="4">
    <source>
        <dbReference type="ARBA" id="ARBA00022576"/>
    </source>
</evidence>
<evidence type="ECO:0000256" key="5">
    <source>
        <dbReference type="ARBA" id="ARBA00022679"/>
    </source>
</evidence>
<evidence type="ECO:0000259" key="7">
    <source>
        <dbReference type="Pfam" id="PF00155"/>
    </source>
</evidence>
<dbReference type="InterPro" id="IPR050859">
    <property type="entry name" value="Class-I_PLP-dep_aminotransf"/>
</dbReference>
<dbReference type="InterPro" id="IPR015424">
    <property type="entry name" value="PyrdxlP-dep_Trfase"/>
</dbReference>
<evidence type="ECO:0000256" key="2">
    <source>
        <dbReference type="ARBA" id="ARBA00007441"/>
    </source>
</evidence>
<dbReference type="GO" id="GO:0004069">
    <property type="term" value="F:L-aspartate:2-oxoglutarate aminotransferase activity"/>
    <property type="evidence" value="ECO:0007669"/>
    <property type="project" value="UniProtKB-EC"/>
</dbReference>
<comment type="cofactor">
    <cofactor evidence="1">
        <name>pyridoxal 5'-phosphate</name>
        <dbReference type="ChEBI" id="CHEBI:597326"/>
    </cofactor>
</comment>
<dbReference type="AlphaFoldDB" id="A0A160V5Z7"/>
<keyword evidence="6" id="KW-0663">Pyridoxal phosphate</keyword>
<comment type="subunit">
    <text evidence="3">Homodimer.</text>
</comment>
<gene>
    <name evidence="8" type="ORF">MGWOODY_Clf706</name>
</gene>
<dbReference type="GO" id="GO:0030170">
    <property type="term" value="F:pyridoxal phosphate binding"/>
    <property type="evidence" value="ECO:0007669"/>
    <property type="project" value="InterPro"/>
</dbReference>
<dbReference type="PANTHER" id="PTHR42790:SF19">
    <property type="entry name" value="KYNURENINE_ALPHA-AMINOADIPATE AMINOTRANSFERASE, MITOCHONDRIAL"/>
    <property type="match status" value="1"/>
</dbReference>